<sequence>MASSSLPHSSGSPWTAKQNKMFEQALAVYDQETPDRWQNIARAVGRSVEDVKRHYQLLEEDVRHIESGNVPFPYVQSSRVEPDMMNRAHPSHLFLFNQQLTLSSEMDSWTAEQNKHFEQVLAVYDKDTPDRWQNVAREIGKSVEDVKRQYRLLQEDIKYIESANFPSFGACARARDEEQRYNIITKQLAQPFSSSSVTYIIYDH</sequence>
<dbReference type="InterPro" id="IPR001005">
    <property type="entry name" value="SANT/Myb"/>
</dbReference>
<reference evidence="7" key="1">
    <citation type="journal article" date="2017" name="Nat. Commun.">
        <title>The asparagus genome sheds light on the origin and evolution of a young Y chromosome.</title>
        <authorList>
            <person name="Harkess A."/>
            <person name="Zhou J."/>
            <person name="Xu C."/>
            <person name="Bowers J.E."/>
            <person name="Van der Hulst R."/>
            <person name="Ayyampalayam S."/>
            <person name="Mercati F."/>
            <person name="Riccardi P."/>
            <person name="McKain M.R."/>
            <person name="Kakrana A."/>
            <person name="Tang H."/>
            <person name="Ray J."/>
            <person name="Groenendijk J."/>
            <person name="Arikit S."/>
            <person name="Mathioni S.M."/>
            <person name="Nakano M."/>
            <person name="Shan H."/>
            <person name="Telgmann-Rauber A."/>
            <person name="Kanno A."/>
            <person name="Yue Z."/>
            <person name="Chen H."/>
            <person name="Li W."/>
            <person name="Chen Y."/>
            <person name="Xu X."/>
            <person name="Zhang Y."/>
            <person name="Luo S."/>
            <person name="Chen H."/>
            <person name="Gao J."/>
            <person name="Mao Z."/>
            <person name="Pires J.C."/>
            <person name="Luo M."/>
            <person name="Kudrna D."/>
            <person name="Wing R.A."/>
            <person name="Meyers B.C."/>
            <person name="Yi K."/>
            <person name="Kong H."/>
            <person name="Lavrijsen P."/>
            <person name="Sunseri F."/>
            <person name="Falavigna A."/>
            <person name="Ye Y."/>
            <person name="Leebens-Mack J.H."/>
            <person name="Chen G."/>
        </authorList>
    </citation>
    <scope>NUCLEOTIDE SEQUENCE [LARGE SCALE GENOMIC DNA]</scope>
    <source>
        <strain evidence="7">cv. DH0086</strain>
    </source>
</reference>
<proteinExistence type="predicted"/>
<dbReference type="InterPro" id="IPR017884">
    <property type="entry name" value="SANT_dom"/>
</dbReference>
<name>A0A5P1EJZ6_ASPOF</name>
<keyword evidence="4" id="KW-0539">Nucleus</keyword>
<comment type="subcellular location">
    <subcellularLocation>
        <location evidence="1">Nucleus</location>
    </subcellularLocation>
</comment>
<dbReference type="PANTHER" id="PTHR43952:SF75">
    <property type="entry name" value="PROTEIN RADIALIS-LIKE 6"/>
    <property type="match status" value="1"/>
</dbReference>
<evidence type="ECO:0000256" key="4">
    <source>
        <dbReference type="ARBA" id="ARBA00023242"/>
    </source>
</evidence>
<dbReference type="InterPro" id="IPR009057">
    <property type="entry name" value="Homeodomain-like_sf"/>
</dbReference>
<dbReference type="Gramene" id="ONK66308">
    <property type="protein sequence ID" value="ONK66308"/>
    <property type="gene ID" value="A4U43_C06F6350"/>
</dbReference>
<dbReference type="Gene3D" id="1.10.10.60">
    <property type="entry name" value="Homeodomain-like"/>
    <property type="match status" value="2"/>
</dbReference>
<feature type="domain" description="SANT" evidence="5">
    <location>
        <begin position="104"/>
        <end position="158"/>
    </location>
</feature>
<accession>A0A5P1EJZ6</accession>
<dbReference type="PANTHER" id="PTHR43952">
    <property type="entry name" value="MYB FAMILY TRANSCRIPTION FACTOR-RELATED"/>
    <property type="match status" value="1"/>
</dbReference>
<dbReference type="GO" id="GO:0003700">
    <property type="term" value="F:DNA-binding transcription factor activity"/>
    <property type="evidence" value="ECO:0007669"/>
    <property type="project" value="InterPro"/>
</dbReference>
<dbReference type="AlphaFoldDB" id="A0A5P1EJZ6"/>
<evidence type="ECO:0000256" key="1">
    <source>
        <dbReference type="ARBA" id="ARBA00004123"/>
    </source>
</evidence>
<dbReference type="SUPFAM" id="SSF46689">
    <property type="entry name" value="Homeodomain-like"/>
    <property type="match status" value="2"/>
</dbReference>
<gene>
    <name evidence="6" type="ORF">A4U43_C06F6350</name>
</gene>
<dbReference type="PROSITE" id="PS51293">
    <property type="entry name" value="SANT"/>
    <property type="match status" value="1"/>
</dbReference>
<dbReference type="EMBL" id="CM007386">
    <property type="protein sequence ID" value="ONK66308.1"/>
    <property type="molecule type" value="Genomic_DNA"/>
</dbReference>
<evidence type="ECO:0000313" key="6">
    <source>
        <dbReference type="EMBL" id="ONK66308.1"/>
    </source>
</evidence>
<evidence type="ECO:0000256" key="2">
    <source>
        <dbReference type="ARBA" id="ARBA00023015"/>
    </source>
</evidence>
<keyword evidence="7" id="KW-1185">Reference proteome</keyword>
<organism evidence="6 7">
    <name type="scientific">Asparagus officinalis</name>
    <name type="common">Garden asparagus</name>
    <dbReference type="NCBI Taxonomy" id="4686"/>
    <lineage>
        <taxon>Eukaryota</taxon>
        <taxon>Viridiplantae</taxon>
        <taxon>Streptophyta</taxon>
        <taxon>Embryophyta</taxon>
        <taxon>Tracheophyta</taxon>
        <taxon>Spermatophyta</taxon>
        <taxon>Magnoliopsida</taxon>
        <taxon>Liliopsida</taxon>
        <taxon>Asparagales</taxon>
        <taxon>Asparagaceae</taxon>
        <taxon>Asparagoideae</taxon>
        <taxon>Asparagus</taxon>
    </lineage>
</organism>
<keyword evidence="2" id="KW-0805">Transcription regulation</keyword>
<evidence type="ECO:0000313" key="7">
    <source>
        <dbReference type="Proteomes" id="UP000243459"/>
    </source>
</evidence>
<evidence type="ECO:0000259" key="5">
    <source>
        <dbReference type="PROSITE" id="PS51293"/>
    </source>
</evidence>
<dbReference type="CDD" id="cd00167">
    <property type="entry name" value="SANT"/>
    <property type="match status" value="1"/>
</dbReference>
<dbReference type="GO" id="GO:0005634">
    <property type="term" value="C:nucleus"/>
    <property type="evidence" value="ECO:0007669"/>
    <property type="project" value="UniProtKB-SubCell"/>
</dbReference>
<dbReference type="InterPro" id="IPR044636">
    <property type="entry name" value="RADIALIS-like"/>
</dbReference>
<protein>
    <recommendedName>
        <fullName evidence="5">SANT domain-containing protein</fullName>
    </recommendedName>
</protein>
<dbReference type="OMA" id="ESELGWV"/>
<dbReference type="Proteomes" id="UP000243459">
    <property type="component" value="Chromosome 6"/>
</dbReference>
<evidence type="ECO:0000256" key="3">
    <source>
        <dbReference type="ARBA" id="ARBA00023163"/>
    </source>
</evidence>
<dbReference type="SMART" id="SM00717">
    <property type="entry name" value="SANT"/>
    <property type="match status" value="2"/>
</dbReference>
<dbReference type="FunFam" id="1.10.10.60:FF:000154">
    <property type="entry name" value="Transcription factor SRM1"/>
    <property type="match status" value="2"/>
</dbReference>
<keyword evidence="3" id="KW-0804">Transcription</keyword>